<sequence>MSKDALSNSRMFKVDIFSASQRDEEVAAMLNRHLWWHKSNQPDNFVSWISSLLYAVQYMLYCFNRSKRQFSLDQIQLLMVDTTLFPSREILFMEDVDLINIYAEFGQPPQASQSKYNGNSLGQEKTLAKLARMRSGLYLFGEYLSQGALRVEGKCKSITLEALIGRGLFSLRHDFLGSPALGPDAKENSGWAKEVVKLREVFAESGRREPVTASIFHAALGITEGFESPLRLPFVIYFLSLYPRRLDNTLRLLFEGHFTVRKLRKVATYLAPESKGKAEDIR</sequence>
<dbReference type="InterPro" id="IPR056009">
    <property type="entry name" value="DUF7587"/>
</dbReference>
<proteinExistence type="predicted"/>
<evidence type="ECO:0000313" key="2">
    <source>
        <dbReference type="EMBL" id="KAK3331811.1"/>
    </source>
</evidence>
<dbReference type="AlphaFoldDB" id="A0AAE0IUZ6"/>
<gene>
    <name evidence="2" type="ORF">B0T19DRAFT_397637</name>
</gene>
<name>A0AAE0IUZ6_9PEZI</name>
<evidence type="ECO:0000259" key="1">
    <source>
        <dbReference type="Pfam" id="PF24494"/>
    </source>
</evidence>
<reference evidence="2" key="1">
    <citation type="journal article" date="2023" name="Mol. Phylogenet. Evol.">
        <title>Genome-scale phylogeny and comparative genomics of the fungal order Sordariales.</title>
        <authorList>
            <person name="Hensen N."/>
            <person name="Bonometti L."/>
            <person name="Westerberg I."/>
            <person name="Brannstrom I.O."/>
            <person name="Guillou S."/>
            <person name="Cros-Aarteil S."/>
            <person name="Calhoun S."/>
            <person name="Haridas S."/>
            <person name="Kuo A."/>
            <person name="Mondo S."/>
            <person name="Pangilinan J."/>
            <person name="Riley R."/>
            <person name="LaButti K."/>
            <person name="Andreopoulos B."/>
            <person name="Lipzen A."/>
            <person name="Chen C."/>
            <person name="Yan M."/>
            <person name="Daum C."/>
            <person name="Ng V."/>
            <person name="Clum A."/>
            <person name="Steindorff A."/>
            <person name="Ohm R.A."/>
            <person name="Martin F."/>
            <person name="Silar P."/>
            <person name="Natvig D.O."/>
            <person name="Lalanne C."/>
            <person name="Gautier V."/>
            <person name="Ament-Velasquez S.L."/>
            <person name="Kruys A."/>
            <person name="Hutchinson M.I."/>
            <person name="Powell A.J."/>
            <person name="Barry K."/>
            <person name="Miller A.N."/>
            <person name="Grigoriev I.V."/>
            <person name="Debuchy R."/>
            <person name="Gladieux P."/>
            <person name="Hiltunen Thoren M."/>
            <person name="Johannesson H."/>
        </authorList>
    </citation>
    <scope>NUCLEOTIDE SEQUENCE</scope>
    <source>
        <strain evidence="2">SMH4131-1</strain>
    </source>
</reference>
<accession>A0AAE0IUZ6</accession>
<dbReference type="Proteomes" id="UP001286456">
    <property type="component" value="Unassembled WGS sequence"/>
</dbReference>
<feature type="domain" description="DUF7587" evidence="1">
    <location>
        <begin position="14"/>
        <end position="94"/>
    </location>
</feature>
<organism evidence="2 3">
    <name type="scientific">Cercophora scortea</name>
    <dbReference type="NCBI Taxonomy" id="314031"/>
    <lineage>
        <taxon>Eukaryota</taxon>
        <taxon>Fungi</taxon>
        <taxon>Dikarya</taxon>
        <taxon>Ascomycota</taxon>
        <taxon>Pezizomycotina</taxon>
        <taxon>Sordariomycetes</taxon>
        <taxon>Sordariomycetidae</taxon>
        <taxon>Sordariales</taxon>
        <taxon>Lasiosphaeriaceae</taxon>
        <taxon>Cercophora</taxon>
    </lineage>
</organism>
<comment type="caution">
    <text evidence="2">The sequence shown here is derived from an EMBL/GenBank/DDBJ whole genome shotgun (WGS) entry which is preliminary data.</text>
</comment>
<keyword evidence="3" id="KW-1185">Reference proteome</keyword>
<reference evidence="2" key="2">
    <citation type="submission" date="2023-06" db="EMBL/GenBank/DDBJ databases">
        <authorList>
            <consortium name="Lawrence Berkeley National Laboratory"/>
            <person name="Haridas S."/>
            <person name="Hensen N."/>
            <person name="Bonometti L."/>
            <person name="Westerberg I."/>
            <person name="Brannstrom I.O."/>
            <person name="Guillou S."/>
            <person name="Cros-Aarteil S."/>
            <person name="Calhoun S."/>
            <person name="Kuo A."/>
            <person name="Mondo S."/>
            <person name="Pangilinan J."/>
            <person name="Riley R."/>
            <person name="Labutti K."/>
            <person name="Andreopoulos B."/>
            <person name="Lipzen A."/>
            <person name="Chen C."/>
            <person name="Yanf M."/>
            <person name="Daum C."/>
            <person name="Ng V."/>
            <person name="Clum A."/>
            <person name="Steindorff A."/>
            <person name="Ohm R."/>
            <person name="Martin F."/>
            <person name="Silar P."/>
            <person name="Natvig D."/>
            <person name="Lalanne C."/>
            <person name="Gautier V."/>
            <person name="Ament-Velasquez S.L."/>
            <person name="Kruys A."/>
            <person name="Hutchinson M.I."/>
            <person name="Powell A.J."/>
            <person name="Barry K."/>
            <person name="Miller A.N."/>
            <person name="Grigoriev I.V."/>
            <person name="Debuchy R."/>
            <person name="Gladieux P."/>
            <person name="Thoren M.H."/>
            <person name="Johannesson H."/>
        </authorList>
    </citation>
    <scope>NUCLEOTIDE SEQUENCE</scope>
    <source>
        <strain evidence="2">SMH4131-1</strain>
    </source>
</reference>
<dbReference type="Pfam" id="PF24494">
    <property type="entry name" value="DUF7587"/>
    <property type="match status" value="1"/>
</dbReference>
<protein>
    <recommendedName>
        <fullName evidence="1">DUF7587 domain-containing protein</fullName>
    </recommendedName>
</protein>
<evidence type="ECO:0000313" key="3">
    <source>
        <dbReference type="Proteomes" id="UP001286456"/>
    </source>
</evidence>
<dbReference type="EMBL" id="JAUEPO010000002">
    <property type="protein sequence ID" value="KAK3331811.1"/>
    <property type="molecule type" value="Genomic_DNA"/>
</dbReference>